<dbReference type="AlphaFoldDB" id="Q4RRB7"/>
<name>Q4RRB7_TETNG</name>
<accession>Q4RRB7</accession>
<reference evidence="1" key="1">
    <citation type="journal article" date="2004" name="Nature">
        <title>Genome duplication in the teleost fish Tetraodon nigroviridis reveals the early vertebrate proto-karyotype.</title>
        <authorList>
            <person name="Jaillon O."/>
            <person name="Aury J.-M."/>
            <person name="Brunet F."/>
            <person name="Petit J.-L."/>
            <person name="Stange-Thomann N."/>
            <person name="Mauceli E."/>
            <person name="Bouneau L."/>
            <person name="Fischer C."/>
            <person name="Ozouf-Costaz C."/>
            <person name="Bernot A."/>
            <person name="Nicaud S."/>
            <person name="Jaffe D."/>
            <person name="Fisher S."/>
            <person name="Lutfalla G."/>
            <person name="Dossat C."/>
            <person name="Segurens B."/>
            <person name="Dasilva C."/>
            <person name="Salanoubat M."/>
            <person name="Levy M."/>
            <person name="Boudet N."/>
            <person name="Castellano S."/>
            <person name="Anthouard V."/>
            <person name="Jubin C."/>
            <person name="Castelli V."/>
            <person name="Katinka M."/>
            <person name="Vacherie B."/>
            <person name="Biemont C."/>
            <person name="Skalli Z."/>
            <person name="Cattolico L."/>
            <person name="Poulain J."/>
            <person name="De Berardinis V."/>
            <person name="Cruaud C."/>
            <person name="Duprat S."/>
            <person name="Brottier P."/>
            <person name="Coutanceau J.-P."/>
            <person name="Gouzy J."/>
            <person name="Parra G."/>
            <person name="Lardier G."/>
            <person name="Chapple C."/>
            <person name="McKernan K.J."/>
            <person name="McEwan P."/>
            <person name="Bosak S."/>
            <person name="Kellis M."/>
            <person name="Volff J.-N."/>
            <person name="Guigo R."/>
            <person name="Zody M.C."/>
            <person name="Mesirov J."/>
            <person name="Lindblad-Toh K."/>
            <person name="Birren B."/>
            <person name="Nusbaum C."/>
            <person name="Kahn D."/>
            <person name="Robinson-Rechavi M."/>
            <person name="Laudet V."/>
            <person name="Schachter V."/>
            <person name="Quetier F."/>
            <person name="Saurin W."/>
            <person name="Scarpelli C."/>
            <person name="Wincker P."/>
            <person name="Lander E.S."/>
            <person name="Weissenbach J."/>
            <person name="Roest Crollius H."/>
        </authorList>
    </citation>
    <scope>NUCLEOTIDE SEQUENCE [LARGE SCALE GENOMIC DNA]</scope>
</reference>
<reference evidence="1" key="2">
    <citation type="submission" date="2004-02" db="EMBL/GenBank/DDBJ databases">
        <authorList>
            <consortium name="Genoscope"/>
            <consortium name="Whitehead Institute Centre for Genome Research"/>
        </authorList>
    </citation>
    <scope>NUCLEOTIDE SEQUENCE</scope>
</reference>
<organism evidence="1">
    <name type="scientific">Tetraodon nigroviridis</name>
    <name type="common">Spotted green pufferfish</name>
    <name type="synonym">Chelonodon nigroviridis</name>
    <dbReference type="NCBI Taxonomy" id="99883"/>
    <lineage>
        <taxon>Eukaryota</taxon>
        <taxon>Metazoa</taxon>
        <taxon>Chordata</taxon>
        <taxon>Craniata</taxon>
        <taxon>Vertebrata</taxon>
        <taxon>Euteleostomi</taxon>
        <taxon>Actinopterygii</taxon>
        <taxon>Neopterygii</taxon>
        <taxon>Teleostei</taxon>
        <taxon>Neoteleostei</taxon>
        <taxon>Acanthomorphata</taxon>
        <taxon>Eupercaria</taxon>
        <taxon>Tetraodontiformes</taxon>
        <taxon>Tetradontoidea</taxon>
        <taxon>Tetraodontidae</taxon>
        <taxon>Tetraodon</taxon>
    </lineage>
</organism>
<dbReference type="KEGG" id="tng:GSTEN00030237G001"/>
<comment type="caution">
    <text evidence="1">The sequence shown here is derived from an EMBL/GenBank/DDBJ whole genome shotgun (WGS) entry which is preliminary data.</text>
</comment>
<gene>
    <name evidence="1" type="ORF">GSTENG00030237001</name>
</gene>
<sequence>MAPANQGIAISAVVTLVAWEVSFPERRVQDRNRPLRFLPGQSESRSEVVCLCVIPRLPTPKRPPLLPALMRCHLGATSLKCVCLCV</sequence>
<protein>
    <submittedName>
        <fullName evidence="1">(spotted green pufferfish) hypothetical protein</fullName>
    </submittedName>
</protein>
<proteinExistence type="predicted"/>
<dbReference type="EMBL" id="CAAE01015003">
    <property type="protein sequence ID" value="CAG09065.1"/>
    <property type="molecule type" value="Genomic_DNA"/>
</dbReference>
<evidence type="ECO:0000313" key="1">
    <source>
        <dbReference type="EMBL" id="CAG09065.1"/>
    </source>
</evidence>